<accession>A0A1F6BIF8</accession>
<dbReference type="InterPro" id="IPR050259">
    <property type="entry name" value="SDR"/>
</dbReference>
<dbReference type="PRINTS" id="PR00081">
    <property type="entry name" value="GDHRDH"/>
</dbReference>
<dbReference type="Gene3D" id="3.40.50.720">
    <property type="entry name" value="NAD(P)-binding Rossmann-like Domain"/>
    <property type="match status" value="1"/>
</dbReference>
<protein>
    <recommendedName>
        <fullName evidence="5">Short-chain dehydrogenase</fullName>
    </recommendedName>
</protein>
<dbReference type="Proteomes" id="UP000176273">
    <property type="component" value="Unassembled WGS sequence"/>
</dbReference>
<dbReference type="CDD" id="cd05233">
    <property type="entry name" value="SDR_c"/>
    <property type="match status" value="1"/>
</dbReference>
<proteinExistence type="inferred from homology"/>
<comment type="similarity">
    <text evidence="1 2">Belongs to the short-chain dehydrogenases/reductases (SDR) family.</text>
</comment>
<dbReference type="InterPro" id="IPR036291">
    <property type="entry name" value="NAD(P)-bd_dom_sf"/>
</dbReference>
<name>A0A1F6BIF8_9BACT</name>
<evidence type="ECO:0000313" key="4">
    <source>
        <dbReference type="Proteomes" id="UP000176273"/>
    </source>
</evidence>
<dbReference type="EMBL" id="MFKH01000017">
    <property type="protein sequence ID" value="OGG36711.1"/>
    <property type="molecule type" value="Genomic_DNA"/>
</dbReference>
<dbReference type="InterPro" id="IPR002347">
    <property type="entry name" value="SDR_fam"/>
</dbReference>
<dbReference type="PRINTS" id="PR00080">
    <property type="entry name" value="SDRFAMILY"/>
</dbReference>
<dbReference type="PANTHER" id="PTHR42879:SF2">
    <property type="entry name" value="3-OXOACYL-[ACYL-CARRIER-PROTEIN] REDUCTASE FABG"/>
    <property type="match status" value="1"/>
</dbReference>
<organism evidence="3 4">
    <name type="scientific">Candidatus Jorgensenbacteria bacterium GWA1_54_12</name>
    <dbReference type="NCBI Taxonomy" id="1798468"/>
    <lineage>
        <taxon>Bacteria</taxon>
        <taxon>Candidatus Joergenseniibacteriota</taxon>
    </lineage>
</organism>
<dbReference type="AlphaFoldDB" id="A0A1F6BIF8"/>
<dbReference type="PANTHER" id="PTHR42879">
    <property type="entry name" value="3-OXOACYL-(ACYL-CARRIER-PROTEIN) REDUCTASE"/>
    <property type="match status" value="1"/>
</dbReference>
<sequence>MDLKDKKALITGSTDGLGKLLAATLVRKGTQVIIHGRNKEKVENSVKETGASAGVVCDFNVPDGVVGAFSGMGDLDILVNNAGVWLEGNTVDAPPEKILELVNVNLASHLLVTRTLLPKLQKAGFGQILNIVSIAGVEIPSGFYHTIYSAVKFGMQGFTEAMVKEFDNKNLRVMGFYPGGMETKIFEKAGDKYLDHEPWMFDPKESVEAIIFMLTRDEKVNIKRLDLINHLQA</sequence>
<dbReference type="STRING" id="1798468.A2110_00025"/>
<evidence type="ECO:0000256" key="2">
    <source>
        <dbReference type="RuleBase" id="RU000363"/>
    </source>
</evidence>
<evidence type="ECO:0008006" key="5">
    <source>
        <dbReference type="Google" id="ProtNLM"/>
    </source>
</evidence>
<evidence type="ECO:0000313" key="3">
    <source>
        <dbReference type="EMBL" id="OGG36711.1"/>
    </source>
</evidence>
<dbReference type="Pfam" id="PF00106">
    <property type="entry name" value="adh_short"/>
    <property type="match status" value="1"/>
</dbReference>
<dbReference type="SUPFAM" id="SSF51735">
    <property type="entry name" value="NAD(P)-binding Rossmann-fold domains"/>
    <property type="match status" value="1"/>
</dbReference>
<gene>
    <name evidence="3" type="ORF">A2110_00025</name>
</gene>
<comment type="caution">
    <text evidence="3">The sequence shown here is derived from an EMBL/GenBank/DDBJ whole genome shotgun (WGS) entry which is preliminary data.</text>
</comment>
<reference evidence="3 4" key="1">
    <citation type="journal article" date="2016" name="Nat. Commun.">
        <title>Thousands of microbial genomes shed light on interconnected biogeochemical processes in an aquifer system.</title>
        <authorList>
            <person name="Anantharaman K."/>
            <person name="Brown C.T."/>
            <person name="Hug L.A."/>
            <person name="Sharon I."/>
            <person name="Castelle C.J."/>
            <person name="Probst A.J."/>
            <person name="Thomas B.C."/>
            <person name="Singh A."/>
            <person name="Wilkins M.J."/>
            <person name="Karaoz U."/>
            <person name="Brodie E.L."/>
            <person name="Williams K.H."/>
            <person name="Hubbard S.S."/>
            <person name="Banfield J.F."/>
        </authorList>
    </citation>
    <scope>NUCLEOTIDE SEQUENCE [LARGE SCALE GENOMIC DNA]</scope>
</reference>
<evidence type="ECO:0000256" key="1">
    <source>
        <dbReference type="ARBA" id="ARBA00006484"/>
    </source>
</evidence>